<keyword evidence="3" id="KW-1003">Cell membrane</keyword>
<keyword evidence="6 7" id="KW-0472">Membrane</keyword>
<dbReference type="Proteomes" id="UP001265550">
    <property type="component" value="Unassembled WGS sequence"/>
</dbReference>
<gene>
    <name evidence="9" type="ORF">J2X09_001982</name>
</gene>
<evidence type="ECO:0000256" key="7">
    <source>
        <dbReference type="SAM" id="Phobius"/>
    </source>
</evidence>
<keyword evidence="4 7" id="KW-0812">Transmembrane</keyword>
<proteinExistence type="predicted"/>
<feature type="domain" description="Major facilitator superfamily (MFS) profile" evidence="8">
    <location>
        <begin position="21"/>
        <end position="406"/>
    </location>
</feature>
<dbReference type="Gene3D" id="1.20.1250.20">
    <property type="entry name" value="MFS general substrate transporter like domains"/>
    <property type="match status" value="1"/>
</dbReference>
<dbReference type="InterPro" id="IPR036259">
    <property type="entry name" value="MFS_trans_sf"/>
</dbReference>
<evidence type="ECO:0000256" key="1">
    <source>
        <dbReference type="ARBA" id="ARBA00004651"/>
    </source>
</evidence>
<dbReference type="InterPro" id="IPR011701">
    <property type="entry name" value="MFS"/>
</dbReference>
<dbReference type="Pfam" id="PF07690">
    <property type="entry name" value="MFS_1"/>
    <property type="match status" value="1"/>
</dbReference>
<evidence type="ECO:0000256" key="3">
    <source>
        <dbReference type="ARBA" id="ARBA00022475"/>
    </source>
</evidence>
<feature type="transmembrane region" description="Helical" evidence="7">
    <location>
        <begin position="57"/>
        <end position="79"/>
    </location>
</feature>
<reference evidence="9 10" key="1">
    <citation type="submission" date="2023-07" db="EMBL/GenBank/DDBJ databases">
        <title>Sorghum-associated microbial communities from plants grown in Nebraska, USA.</title>
        <authorList>
            <person name="Schachtman D."/>
        </authorList>
    </citation>
    <scope>NUCLEOTIDE SEQUENCE [LARGE SCALE GENOMIC DNA]</scope>
    <source>
        <strain evidence="9 10">BE240</strain>
    </source>
</reference>
<feature type="transmembrane region" description="Helical" evidence="7">
    <location>
        <begin position="292"/>
        <end position="310"/>
    </location>
</feature>
<feature type="transmembrane region" description="Helical" evidence="7">
    <location>
        <begin position="108"/>
        <end position="125"/>
    </location>
</feature>
<dbReference type="PROSITE" id="PS50850">
    <property type="entry name" value="MFS"/>
    <property type="match status" value="1"/>
</dbReference>
<evidence type="ECO:0000256" key="2">
    <source>
        <dbReference type="ARBA" id="ARBA00022448"/>
    </source>
</evidence>
<comment type="caution">
    <text evidence="9">The sequence shown here is derived from an EMBL/GenBank/DDBJ whole genome shotgun (WGS) entry which is preliminary data.</text>
</comment>
<accession>A0ABU1V9V6</accession>
<feature type="transmembrane region" description="Helical" evidence="7">
    <location>
        <begin position="175"/>
        <end position="193"/>
    </location>
</feature>
<name>A0ABU1V9V6_9BURK</name>
<keyword evidence="10" id="KW-1185">Reference proteome</keyword>
<evidence type="ECO:0000259" key="8">
    <source>
        <dbReference type="PROSITE" id="PS50850"/>
    </source>
</evidence>
<keyword evidence="5 7" id="KW-1133">Transmembrane helix</keyword>
<feature type="transmembrane region" description="Helical" evidence="7">
    <location>
        <begin position="21"/>
        <end position="45"/>
    </location>
</feature>
<dbReference type="InterPro" id="IPR020846">
    <property type="entry name" value="MFS_dom"/>
</dbReference>
<dbReference type="SUPFAM" id="SSF103473">
    <property type="entry name" value="MFS general substrate transporter"/>
    <property type="match status" value="1"/>
</dbReference>
<feature type="transmembrane region" description="Helical" evidence="7">
    <location>
        <begin position="146"/>
        <end position="169"/>
    </location>
</feature>
<evidence type="ECO:0000313" key="10">
    <source>
        <dbReference type="Proteomes" id="UP001265550"/>
    </source>
</evidence>
<dbReference type="PANTHER" id="PTHR23517">
    <property type="entry name" value="RESISTANCE PROTEIN MDTM, PUTATIVE-RELATED-RELATED"/>
    <property type="match status" value="1"/>
</dbReference>
<feature type="transmembrane region" description="Helical" evidence="7">
    <location>
        <begin position="354"/>
        <end position="374"/>
    </location>
</feature>
<feature type="transmembrane region" description="Helical" evidence="7">
    <location>
        <begin position="86"/>
        <end position="102"/>
    </location>
</feature>
<comment type="subcellular location">
    <subcellularLocation>
        <location evidence="1">Cell membrane</location>
        <topology evidence="1">Multi-pass membrane protein</topology>
    </subcellularLocation>
</comment>
<evidence type="ECO:0000256" key="5">
    <source>
        <dbReference type="ARBA" id="ARBA00022989"/>
    </source>
</evidence>
<evidence type="ECO:0000313" key="9">
    <source>
        <dbReference type="EMBL" id="MDR7094244.1"/>
    </source>
</evidence>
<sequence>MSSSSTTHSLPPVALRQDASLIGLIGLAHMVSHFSQLLLAPLFPWLKDALNASYAELGFLMTIFFVTSCAVQTASGFVVDRLGPRPVLFAGLAMLGVAAFGFAASTGYWMMAFFAIVAGIGNGVFHPVDYTLINRKVSPQRLGHAYSVHGITGSLGWALAPAMMVPIAMAYSWRAALASAGVLAFAVLAVLWFNRERLSLPAAPKPATGALQAGEHSMAFLRIPAVWMCFGFFFFYAMSLSVVQAFAPEAARHLHNVPMALVAVCLSIYMVCSAGGMVLGGFLAVDPERCERVVGVGFGLAAGIALLLALAHVPAAAVPVLFGAMGFSAGIAGPSRDLLVKRSTPENSTGRVYGVVYSGLDIGQAVSPLIFGVLMDHGQFRGVLIGLAVVQAVLIASAFNVRRVRRTALTPA</sequence>
<organism evidence="9 10">
    <name type="scientific">Hydrogenophaga laconesensis</name>
    <dbReference type="NCBI Taxonomy" id="1805971"/>
    <lineage>
        <taxon>Bacteria</taxon>
        <taxon>Pseudomonadati</taxon>
        <taxon>Pseudomonadota</taxon>
        <taxon>Betaproteobacteria</taxon>
        <taxon>Burkholderiales</taxon>
        <taxon>Comamonadaceae</taxon>
        <taxon>Hydrogenophaga</taxon>
    </lineage>
</organism>
<feature type="transmembrane region" description="Helical" evidence="7">
    <location>
        <begin position="225"/>
        <end position="247"/>
    </location>
</feature>
<evidence type="ECO:0000256" key="6">
    <source>
        <dbReference type="ARBA" id="ARBA00023136"/>
    </source>
</evidence>
<feature type="transmembrane region" description="Helical" evidence="7">
    <location>
        <begin position="316"/>
        <end position="333"/>
    </location>
</feature>
<dbReference type="InterPro" id="IPR050171">
    <property type="entry name" value="MFS_Transporters"/>
</dbReference>
<feature type="transmembrane region" description="Helical" evidence="7">
    <location>
        <begin position="380"/>
        <end position="401"/>
    </location>
</feature>
<dbReference type="RefSeq" id="WP_204733057.1">
    <property type="nucleotide sequence ID" value="NZ_JAVDWE010000004.1"/>
</dbReference>
<evidence type="ECO:0000256" key="4">
    <source>
        <dbReference type="ARBA" id="ARBA00022692"/>
    </source>
</evidence>
<feature type="transmembrane region" description="Helical" evidence="7">
    <location>
        <begin position="259"/>
        <end position="285"/>
    </location>
</feature>
<protein>
    <submittedName>
        <fullName evidence="9">MFS family permease</fullName>
    </submittedName>
</protein>
<keyword evidence="2" id="KW-0813">Transport</keyword>
<dbReference type="EMBL" id="JAVDWE010000004">
    <property type="protein sequence ID" value="MDR7094244.1"/>
    <property type="molecule type" value="Genomic_DNA"/>
</dbReference>